<feature type="compositionally biased region" description="Polar residues" evidence="1">
    <location>
        <begin position="475"/>
        <end position="486"/>
    </location>
</feature>
<feature type="compositionally biased region" description="Polar residues" evidence="1">
    <location>
        <begin position="2664"/>
        <end position="2710"/>
    </location>
</feature>
<evidence type="ECO:0000256" key="2">
    <source>
        <dbReference type="SAM" id="Phobius"/>
    </source>
</evidence>
<dbReference type="SUPFAM" id="SSF55073">
    <property type="entry name" value="Nucleotide cyclase"/>
    <property type="match status" value="2"/>
</dbReference>
<sequence length="3302" mass="341922">MSSSSAWRIVNCGSRARGQGLLAGTLARSSMRAVGFLLATFALIWRTYGVLLLDNDSYPPACISLLEGALDIRCAPEHGANGTTKSQLWQGQRRELLGAIWKCQGLLEESANVSSPSKLRVLVWDTYEPSLTPVLDRFSALYGIPLDLDVQPLGQLMSSIHTRPRPPLAEAPTGTSQPAFQQQQPTQQQSGGAGPHALWLYSSALTQEIAEDGHLLDLGELIEQEQYGIDWFNIGQAYRLQLMPYAGRTVAIPLDGTLLHLFYRKDVLQTLSPLAQVPKTWTQLVEFTMSYQPQADSSGAAPGYGLLPPYPVCIARDVGCRHESYLQAIWSSIALTHGSAQPIHFDTDTMQPLLNSSSAAAAFRILAQLLAAAAPPEPDEGCSQGSLAFARGRCVFALAGFVSQMRMLSESGIMGTASPVGGAAMVRVSELPGSELVWDGYRTSWGDGAAGTAGLTPCTHSTCPYGISGTMPASAATTSGSTNVASEQPEQQPQQEQQEVLINRAPQAPTSLLVGGVNSRMPSMVKLVAFELLAFLAAPDHLDGDGEVVQSTLEVAQTSLPGVFPVKPYLLQPEQRDVWLAAGYDMDLMRDAMPVLYGSMTHPNIAWGLRMPGQAAYNKLIGDVIASILAGNVSVARWVSSEASAEGETLPSQSGATPLAHVLSSATAKLASVFTPQSASRLYDESRQPWIYAPLGIGACTTRGALQPPAPLPPPQDPGLEPPPRHSRLPPAILGVLVPLVVLCLIVVMLVRRYYSRSSTGFDGVGVGVCGYSRGAWCLSMALRGPRAIHVPEAGVQVALCVTDIQDSTSLWENLPADTLARAVDIHHHCVRRLALKHGGYESATEGDSFILAFSSVRSAVAFALDLQTQLLNAPSWPKLLLEQEVCKPVYTRLPAGYPLSNAASSRANGISTRVRRSSGGVETAAAAGLATHSPAAAAGVALATTVAAVTITSIAEDLVQGSSSGMGAFTSARASATAAQRVPASPFASCAERSRLRSSAGSFLGQPSPRPQLRHCPTTCGSGSSSRDGSPALPRGRSLEDVVHSSVQLQGSVIADDGDGGCSSGCAGLRFPEPAAAAATPGSLDHGGSGAVFAASAANMASYSPPGAGGAWCQGDVGSLGGTSAAEEVDSSPMPIAPAVPVRSYGRLKEHLSWLEEPAGSSGSLGQPFGTDGAVPSPKTSMTSRMAISEAGGGGTQPYGTLHEDAMDAQRNQILPCRQQPHHHHHHHHQQFMPSTPQHHLSPLILSRGSVVFRGVQDQQSPPADGDLLPTWCDSSFLAHANFSVYSNTTYGTTAEGMAGAGGAAASFIANSRLWDDAEGDFISSASNAILGPVSYQSVVLGPSGAGIMGFGAQGHASAAAAGGIGESAASPAMAADGVAGGDGGRLAGGGGGGCRTLLEVLRAAAAAAAAAGVAGERLGVRKMSGDLSPPCLHRQPSLHTRQQRNDHNHRNEYLMFRGLRVRVGISVAIPTAAELQYNATAARMVYGGPCVAACKALADLAHGGQVFLSARAHQALAAECQGLGGKPPGTMVLQVALMESSAAPPQPPQLQEQQTKVTNSTGNLARDSCLLPPGQGAPVLHSHHVAKCAAPRVPEAFTGQQQRPVVPATTVTSRAFHKATEQVVHQLQIQPSVTQQGSPRVHLGLEPVYLVTAPALSQRLALVPPPRFSTERPPLQDVFRAPLGRVSYAVVRVPAAAALMRWDGPIAEMSLKLFVRTAMSELRRTTGAYLVSASPAEVRAAFPSPVLAVAWALNLRAALLRATWPEELLQHELGEPVEAYDGTEVVGQPPPSELGIQRVRWMSLTGFSRGNGSRESGVQRCGGGSCPGAAVMESQVPPLPVRFRGVQRRIPSRPGSTQAVAVSRAVVLRTTSPGSDGAEDQLGGCLEPLPRMGASPPLRRNRYSLDYVLPMSETRLQGAVPVTAVRSAATTIPPADEPAVDGPSAPLAIAQQAPCSSQSPSNSQPDFQKRALAMLADHFRNSAMAAAASEIRGSASDGGVSIGVGSAQINGSPTGYLPSTPPSLPFGSSPLSGTTMPLGCALRRATVDGIAPVPQRQYHYHNQALFPQQRVRMATPVAVSKNGQRWELWSAHRPHHLTQQQTQQLNKGNDSGEAAAAAPVAPVEGSFAASLSRSCLPCGGTDVQLAEDSPTVMDGTEDDRVALEVAGGNGGANADGSSADGTPASTGSSLHAFPMDASAVAVIDRDPRSELNNRLHDLKSPLSRPTTWTSPNLYGEGSGAAIRCRGSGVSDNGGGSRVICRTALRASGTGHTLGPMIGPGSSPLGAAGDARAAECMVPPPSPPPRSAPLYPVPPLSAPPHISRRNTVHETEGRTAAVINAYADANAATAAAMTARQQVAEGGGGGGGGRRNVRLLLRGLRIHVGVATGSLGWTVSSKTHALVYTGRAVSRAMRLCEIAASGKVLCDRGTHRGILQAQTQLATQSITLPAAYPNGGGGLTPPPPRLSDPRTYQQHEQHPRQDGFKRKTTAALGSGLRFGTCSSGATASPAERHEEDHQGVAAAAAGLSSAAVPPAPPVAAIAATVSDDDIAARCDSSGGSGGVGAEGMLSERVALELQLVRLFAGARLTVRTMDDVFLCEFRSAPTYTLPRPLRVPVPTSPPPFASSTSPSVHQLNGAGGGNVGPHHGHQRMQLPTAAYTSGLHPNSSSPGRPQSPQASANPTNHVSQIPMSCTPAATSQDLIATSSPGPSGLHSSEVLLPRTTEGRTPRSRTPFSVGADAETAAAVNVATVYGGGGSSTGGGGSSGFIVQPLPAMAVRMTAATAAPPQGPGPLPPALHPSTWSCSTATTSDCGYMPSLPMSSGLVSSASALPQFSSSVVRMSPAQRFAYRATMTTEGNMPYIVCHRVDEESETGSEDGSGKDQRASAAATSNAVGSPRKAGEVMAGAEGIGAPRHLDDGEDRNVCECDLPPPYHVQLKVMQAQVEANVETVSCNGGGDGHGGSGAMPAAAPRTQRTEFNLSGVGGGSDTMGRGGATSEACLPYPPRQHCSCSCSYGPAPVWWECDDRLREGSQQREVALGSSLKEVELKGDAGNQRAASTVASVVPLPAPCAPCGGGRDVLSPALKERPTLMVQPLPPLGVALGRTPSSGRFETPHLADRPRGQWLMTSVPTGISGGGCGGRGWGLGEGQPRHNLHEDECMRNNEAVQGEFEVIPTGSRCCSGPGGTSTTSEVAVRTLLQGRLLAQMAAVARTDAAVGSTAVPLAQSPLSPALLMTIGSSGRRGSVNVSGSSYLCNSGSGGILNPPTFAGLAQLPPGGPSEASSAGSSFRLAPFSGHLQP</sequence>
<gene>
    <name evidence="4" type="ORF">VaNZ11_003168</name>
</gene>
<dbReference type="PROSITE" id="PS50125">
    <property type="entry name" value="GUANYLATE_CYCLASE_2"/>
    <property type="match status" value="1"/>
</dbReference>
<feature type="region of interest" description="Disordered" evidence="1">
    <location>
        <begin position="1159"/>
        <end position="1182"/>
    </location>
</feature>
<comment type="caution">
    <text evidence="4">The sequence shown here is derived from an EMBL/GenBank/DDBJ whole genome shotgun (WGS) entry which is preliminary data.</text>
</comment>
<dbReference type="InterPro" id="IPR029787">
    <property type="entry name" value="Nucleotide_cyclase"/>
</dbReference>
<feature type="region of interest" description="Disordered" evidence="1">
    <location>
        <begin position="999"/>
        <end position="1041"/>
    </location>
</feature>
<feature type="compositionally biased region" description="Low complexity" evidence="1">
    <location>
        <begin position="173"/>
        <end position="190"/>
    </location>
</feature>
<proteinExistence type="predicted"/>
<keyword evidence="2" id="KW-0812">Transmembrane</keyword>
<keyword evidence="2" id="KW-1133">Transmembrane helix</keyword>
<feature type="region of interest" description="Disordered" evidence="1">
    <location>
        <begin position="2168"/>
        <end position="2190"/>
    </location>
</feature>
<dbReference type="Gene3D" id="3.30.70.1230">
    <property type="entry name" value="Nucleotide cyclase"/>
    <property type="match status" value="4"/>
</dbReference>
<feature type="transmembrane region" description="Helical" evidence="2">
    <location>
        <begin position="732"/>
        <end position="751"/>
    </location>
</feature>
<feature type="region of interest" description="Disordered" evidence="1">
    <location>
        <begin position="1220"/>
        <end position="1239"/>
    </location>
</feature>
<feature type="region of interest" description="Disordered" evidence="1">
    <location>
        <begin position="2871"/>
        <end position="2903"/>
    </location>
</feature>
<dbReference type="Gene3D" id="3.40.190.10">
    <property type="entry name" value="Periplasmic binding protein-like II"/>
    <property type="match status" value="1"/>
</dbReference>
<feature type="region of interest" description="Disordered" evidence="1">
    <location>
        <begin position="2610"/>
        <end position="2736"/>
    </location>
</feature>
<evidence type="ECO:0000256" key="1">
    <source>
        <dbReference type="SAM" id="MobiDB-lite"/>
    </source>
</evidence>
<keyword evidence="5" id="KW-1185">Reference proteome</keyword>
<feature type="compositionally biased region" description="Basic and acidic residues" evidence="1">
    <location>
        <begin position="2474"/>
        <end position="2486"/>
    </location>
</feature>
<feature type="compositionally biased region" description="Pro residues" evidence="1">
    <location>
        <begin position="2614"/>
        <end position="2625"/>
    </location>
</feature>
<dbReference type="Proteomes" id="UP001165090">
    <property type="component" value="Unassembled WGS sequence"/>
</dbReference>
<feature type="compositionally biased region" description="Polar residues" evidence="1">
    <location>
        <begin position="1020"/>
        <end position="1029"/>
    </location>
</feature>
<feature type="region of interest" description="Disordered" evidence="1">
    <location>
        <begin position="3272"/>
        <end position="3302"/>
    </location>
</feature>
<feature type="compositionally biased region" description="Low complexity" evidence="1">
    <location>
        <begin position="487"/>
        <end position="497"/>
    </location>
</feature>
<feature type="domain" description="Guanylate cyclase" evidence="3">
    <location>
        <begin position="799"/>
        <end position="853"/>
    </location>
</feature>
<dbReference type="SUPFAM" id="SSF53850">
    <property type="entry name" value="Periplasmic binding protein-like II"/>
    <property type="match status" value="1"/>
</dbReference>
<evidence type="ECO:0000313" key="5">
    <source>
        <dbReference type="Proteomes" id="UP001165090"/>
    </source>
</evidence>
<feature type="region of interest" description="Disordered" evidence="1">
    <location>
        <begin position="2449"/>
        <end position="2486"/>
    </location>
</feature>
<accession>A0ABQ5RTJ7</accession>
<dbReference type="InterPro" id="IPR001054">
    <property type="entry name" value="A/G_cyclase"/>
</dbReference>
<reference evidence="4 5" key="1">
    <citation type="journal article" date="2023" name="IScience">
        <title>Expanded male sex-determining region conserved during the evolution of homothallism in the green alga Volvox.</title>
        <authorList>
            <person name="Yamamoto K."/>
            <person name="Matsuzaki R."/>
            <person name="Mahakham W."/>
            <person name="Heman W."/>
            <person name="Sekimoto H."/>
            <person name="Kawachi M."/>
            <person name="Minakuchi Y."/>
            <person name="Toyoda A."/>
            <person name="Nozaki H."/>
        </authorList>
    </citation>
    <scope>NUCLEOTIDE SEQUENCE [LARGE SCALE GENOMIC DNA]</scope>
    <source>
        <strain evidence="4 5">NIES-4468</strain>
    </source>
</reference>
<feature type="region of interest" description="Disordered" evidence="1">
    <location>
        <begin position="159"/>
        <end position="193"/>
    </location>
</feature>
<name>A0ABQ5RTJ7_9CHLO</name>
<feature type="compositionally biased region" description="Pro residues" evidence="1">
    <location>
        <begin position="708"/>
        <end position="722"/>
    </location>
</feature>
<dbReference type="PANTHER" id="PTHR43081:SF1">
    <property type="entry name" value="ADENYLATE CYCLASE, TERMINAL-DIFFERENTIATION SPECIFIC"/>
    <property type="match status" value="1"/>
</dbReference>
<dbReference type="PANTHER" id="PTHR43081">
    <property type="entry name" value="ADENYLATE CYCLASE, TERMINAL-DIFFERENTIATION SPECIFIC-RELATED"/>
    <property type="match status" value="1"/>
</dbReference>
<evidence type="ECO:0000313" key="4">
    <source>
        <dbReference type="EMBL" id="GLI60932.1"/>
    </source>
</evidence>
<organism evidence="4 5">
    <name type="scientific">Volvox africanus</name>
    <dbReference type="NCBI Taxonomy" id="51714"/>
    <lineage>
        <taxon>Eukaryota</taxon>
        <taxon>Viridiplantae</taxon>
        <taxon>Chlorophyta</taxon>
        <taxon>core chlorophytes</taxon>
        <taxon>Chlorophyceae</taxon>
        <taxon>CS clade</taxon>
        <taxon>Chlamydomonadales</taxon>
        <taxon>Volvocaceae</taxon>
        <taxon>Volvox</taxon>
    </lineage>
</organism>
<evidence type="ECO:0000259" key="3">
    <source>
        <dbReference type="PROSITE" id="PS50125"/>
    </source>
</evidence>
<feature type="region of interest" description="Disordered" evidence="1">
    <location>
        <begin position="474"/>
        <end position="497"/>
    </location>
</feature>
<protein>
    <recommendedName>
        <fullName evidence="3">Guanylate cyclase domain-containing protein</fullName>
    </recommendedName>
</protein>
<feature type="region of interest" description="Disordered" evidence="1">
    <location>
        <begin position="706"/>
        <end position="725"/>
    </location>
</feature>
<feature type="compositionally biased region" description="Basic residues" evidence="1">
    <location>
        <begin position="1221"/>
        <end position="1231"/>
    </location>
</feature>
<keyword evidence="2" id="KW-0472">Membrane</keyword>
<dbReference type="EMBL" id="BSDZ01000009">
    <property type="protein sequence ID" value="GLI60932.1"/>
    <property type="molecule type" value="Genomic_DNA"/>
</dbReference>
<feature type="compositionally biased region" description="Low complexity" evidence="1">
    <location>
        <begin position="3281"/>
        <end position="3290"/>
    </location>
</feature>
<dbReference type="InterPro" id="IPR050697">
    <property type="entry name" value="Adenylyl/Guanylyl_Cyclase_3/4"/>
</dbReference>